<dbReference type="GO" id="GO:0005737">
    <property type="term" value="C:cytoplasm"/>
    <property type="evidence" value="ECO:0007669"/>
    <property type="project" value="UniProtKB-SubCell"/>
</dbReference>
<dbReference type="EMBL" id="FRCR01000005">
    <property type="protein sequence ID" value="SHM44353.1"/>
    <property type="molecule type" value="Genomic_DNA"/>
</dbReference>
<name>A0A1M7IUN1_9FIRM</name>
<gene>
    <name evidence="8" type="ORF">SAMN05660826_01040</name>
</gene>
<dbReference type="NCBIfam" id="TIGR00830">
    <property type="entry name" value="PTBA"/>
    <property type="match status" value="1"/>
</dbReference>
<sequence>MLFSIFGRNKLGDPVVKIMAPMSGKVVDLEEVPDKVFSAKMVGDGIAIEPSEGLVVSPFDGLVKQVFPTGHALVVESKEGLPLLIHIGIETVNLKGEGFKVLVSEGQAVKEGTPLVEFEIGLMKDKGFPIVSPLVIPEMDLVDKIKLSGLKEVKKGQDVLIEVFLKRKDENK</sequence>
<dbReference type="Proteomes" id="UP000184375">
    <property type="component" value="Unassembled WGS sequence"/>
</dbReference>
<reference evidence="9" key="1">
    <citation type="submission" date="2016-11" db="EMBL/GenBank/DDBJ databases">
        <authorList>
            <person name="Varghese N."/>
            <person name="Submissions S."/>
        </authorList>
    </citation>
    <scope>NUCLEOTIDE SEQUENCE [LARGE SCALE GENOMIC DNA]</scope>
    <source>
        <strain evidence="9">DSM 18802</strain>
    </source>
</reference>
<organism evidence="8 9">
    <name type="scientific">Caldanaerovirga acetigignens</name>
    <dbReference type="NCBI Taxonomy" id="447595"/>
    <lineage>
        <taxon>Bacteria</taxon>
        <taxon>Bacillati</taxon>
        <taxon>Bacillota</taxon>
        <taxon>Clostridia</taxon>
        <taxon>Thermosediminibacterales</taxon>
        <taxon>Thermosediminibacteraceae</taxon>
        <taxon>Caldanaerovirga</taxon>
    </lineage>
</organism>
<feature type="domain" description="PTS EIIA type-1" evidence="7">
    <location>
        <begin position="34"/>
        <end position="138"/>
    </location>
</feature>
<dbReference type="GO" id="GO:0009401">
    <property type="term" value="P:phosphoenolpyruvate-dependent sugar phosphotransferase system"/>
    <property type="evidence" value="ECO:0007669"/>
    <property type="project" value="UniProtKB-KW"/>
</dbReference>
<evidence type="ECO:0000256" key="5">
    <source>
        <dbReference type="ARBA" id="ARBA00022683"/>
    </source>
</evidence>
<dbReference type="GO" id="GO:0016301">
    <property type="term" value="F:kinase activity"/>
    <property type="evidence" value="ECO:0007669"/>
    <property type="project" value="UniProtKB-KW"/>
</dbReference>
<keyword evidence="4" id="KW-0808">Transferase</keyword>
<dbReference type="PANTHER" id="PTHR45008:SF1">
    <property type="entry name" value="PTS SYSTEM GLUCOSE-SPECIFIC EIIA COMPONENT"/>
    <property type="match status" value="1"/>
</dbReference>
<dbReference type="STRING" id="447595.SAMN05660826_01040"/>
<dbReference type="RefSeq" id="WP_244269754.1">
    <property type="nucleotide sequence ID" value="NZ_FRCR01000005.1"/>
</dbReference>
<dbReference type="InterPro" id="IPR001127">
    <property type="entry name" value="PTS_EIIA_1_perm"/>
</dbReference>
<dbReference type="PROSITE" id="PS00371">
    <property type="entry name" value="PTS_EIIA_TYPE_1_HIS"/>
    <property type="match status" value="1"/>
</dbReference>
<keyword evidence="3" id="KW-0762">Sugar transport</keyword>
<evidence type="ECO:0000256" key="1">
    <source>
        <dbReference type="ARBA" id="ARBA00004496"/>
    </source>
</evidence>
<proteinExistence type="predicted"/>
<keyword evidence="2" id="KW-0813">Transport</keyword>
<evidence type="ECO:0000256" key="4">
    <source>
        <dbReference type="ARBA" id="ARBA00022679"/>
    </source>
</evidence>
<dbReference type="InterPro" id="IPR050890">
    <property type="entry name" value="PTS_EIIA_component"/>
</dbReference>
<accession>A0A1M7IUN1</accession>
<comment type="subcellular location">
    <subcellularLocation>
        <location evidence="1">Cytoplasm</location>
    </subcellularLocation>
</comment>
<dbReference type="Gene3D" id="2.70.70.10">
    <property type="entry name" value="Glucose Permease (Domain IIA)"/>
    <property type="match status" value="1"/>
</dbReference>
<dbReference type="FunFam" id="2.70.70.10:FF:000001">
    <property type="entry name" value="PTS system glucose-specific IIA component"/>
    <property type="match status" value="1"/>
</dbReference>
<evidence type="ECO:0000256" key="2">
    <source>
        <dbReference type="ARBA" id="ARBA00022448"/>
    </source>
</evidence>
<evidence type="ECO:0000313" key="8">
    <source>
        <dbReference type="EMBL" id="SHM44353.1"/>
    </source>
</evidence>
<keyword evidence="6" id="KW-0418">Kinase</keyword>
<keyword evidence="9" id="KW-1185">Reference proteome</keyword>
<dbReference type="PROSITE" id="PS51093">
    <property type="entry name" value="PTS_EIIA_TYPE_1"/>
    <property type="match status" value="1"/>
</dbReference>
<dbReference type="PANTHER" id="PTHR45008">
    <property type="entry name" value="PTS SYSTEM GLUCOSE-SPECIFIC EIIA COMPONENT"/>
    <property type="match status" value="1"/>
</dbReference>
<keyword evidence="5" id="KW-0598">Phosphotransferase system</keyword>
<dbReference type="AlphaFoldDB" id="A0A1M7IUN1"/>
<evidence type="ECO:0000313" key="9">
    <source>
        <dbReference type="Proteomes" id="UP000184375"/>
    </source>
</evidence>
<dbReference type="InterPro" id="IPR011055">
    <property type="entry name" value="Dup_hybrid_motif"/>
</dbReference>
<evidence type="ECO:0000259" key="7">
    <source>
        <dbReference type="PROSITE" id="PS51093"/>
    </source>
</evidence>
<dbReference type="Pfam" id="PF00358">
    <property type="entry name" value="PTS_EIIA_1"/>
    <property type="match status" value="1"/>
</dbReference>
<protein>
    <submittedName>
        <fullName evidence="8">PTS system IIA component, Glc family</fullName>
    </submittedName>
</protein>
<evidence type="ECO:0000256" key="6">
    <source>
        <dbReference type="ARBA" id="ARBA00022777"/>
    </source>
</evidence>
<dbReference type="SUPFAM" id="SSF51261">
    <property type="entry name" value="Duplicated hybrid motif"/>
    <property type="match status" value="1"/>
</dbReference>
<evidence type="ECO:0000256" key="3">
    <source>
        <dbReference type="ARBA" id="ARBA00022597"/>
    </source>
</evidence>